<gene>
    <name evidence="1" type="ORF">R3P38DRAFT_2544845</name>
</gene>
<name>A0AAW0AN18_9AGAR</name>
<protein>
    <submittedName>
        <fullName evidence="1">Uncharacterized protein</fullName>
    </submittedName>
</protein>
<sequence length="149" mass="16650">LPEVMPRWGKMRILGGDSFRAACASHIDLEEASEREIGLQYEPNVREDDNRWIPQVFYGEIQEILVCELPDRRAFGDLAGKTRLLAVIRPCSTAGRDACNEVVCYTQKTQPIVQDIRTVVAVVGRVPTRGEWGIVDRSGGLLHPSFVTV</sequence>
<organism evidence="1 2">
    <name type="scientific">Favolaschia claudopus</name>
    <dbReference type="NCBI Taxonomy" id="2862362"/>
    <lineage>
        <taxon>Eukaryota</taxon>
        <taxon>Fungi</taxon>
        <taxon>Dikarya</taxon>
        <taxon>Basidiomycota</taxon>
        <taxon>Agaricomycotina</taxon>
        <taxon>Agaricomycetes</taxon>
        <taxon>Agaricomycetidae</taxon>
        <taxon>Agaricales</taxon>
        <taxon>Marasmiineae</taxon>
        <taxon>Mycenaceae</taxon>
        <taxon>Favolaschia</taxon>
    </lineage>
</organism>
<dbReference type="EMBL" id="JAWWNJ010000056">
    <property type="protein sequence ID" value="KAK7014654.1"/>
    <property type="molecule type" value="Genomic_DNA"/>
</dbReference>
<keyword evidence="2" id="KW-1185">Reference proteome</keyword>
<dbReference type="AlphaFoldDB" id="A0AAW0AN18"/>
<reference evidence="1 2" key="1">
    <citation type="journal article" date="2024" name="J Genomics">
        <title>Draft genome sequencing and assembly of Favolaschia claudopus CIRM-BRFM 2984 isolated from oak limbs.</title>
        <authorList>
            <person name="Navarro D."/>
            <person name="Drula E."/>
            <person name="Chaduli D."/>
            <person name="Cazenave R."/>
            <person name="Ahrendt S."/>
            <person name="Wang J."/>
            <person name="Lipzen A."/>
            <person name="Daum C."/>
            <person name="Barry K."/>
            <person name="Grigoriev I.V."/>
            <person name="Favel A."/>
            <person name="Rosso M.N."/>
            <person name="Martin F."/>
        </authorList>
    </citation>
    <scope>NUCLEOTIDE SEQUENCE [LARGE SCALE GENOMIC DNA]</scope>
    <source>
        <strain evidence="1 2">CIRM-BRFM 2984</strain>
    </source>
</reference>
<evidence type="ECO:0000313" key="2">
    <source>
        <dbReference type="Proteomes" id="UP001362999"/>
    </source>
</evidence>
<proteinExistence type="predicted"/>
<comment type="caution">
    <text evidence="1">The sequence shown here is derived from an EMBL/GenBank/DDBJ whole genome shotgun (WGS) entry which is preliminary data.</text>
</comment>
<dbReference type="Proteomes" id="UP001362999">
    <property type="component" value="Unassembled WGS sequence"/>
</dbReference>
<evidence type="ECO:0000313" key="1">
    <source>
        <dbReference type="EMBL" id="KAK7014654.1"/>
    </source>
</evidence>
<accession>A0AAW0AN18</accession>
<feature type="non-terminal residue" evidence="1">
    <location>
        <position position="1"/>
    </location>
</feature>